<gene>
    <name evidence="2" type="ORF">DI626_09090</name>
</gene>
<dbReference type="CDD" id="cd06259">
    <property type="entry name" value="YdcF-like"/>
    <property type="match status" value="1"/>
</dbReference>
<name>A0A2W4ZT64_9BACT</name>
<protein>
    <recommendedName>
        <fullName evidence="1">DUF218 domain-containing protein</fullName>
    </recommendedName>
</protein>
<feature type="domain" description="DUF218" evidence="1">
    <location>
        <begin position="5"/>
        <end position="67"/>
    </location>
</feature>
<proteinExistence type="predicted"/>
<comment type="caution">
    <text evidence="2">The sequence shown here is derived from an EMBL/GenBank/DDBJ whole genome shotgun (WGS) entry which is preliminary data.</text>
</comment>
<sequence>MHRLIGSEATNTIQNARNSAAWIMDRGIKSVLLVTSGNHMLRAHFELRRLLPDSVEIYAEPLKNYKSMAPAYDNETSRLACRVYETVTGIPFCYQARRAVRELSL</sequence>
<evidence type="ECO:0000313" key="3">
    <source>
        <dbReference type="Proteomes" id="UP000249557"/>
    </source>
</evidence>
<dbReference type="InterPro" id="IPR003848">
    <property type="entry name" value="DUF218"/>
</dbReference>
<dbReference type="Gene3D" id="3.40.50.620">
    <property type="entry name" value="HUPs"/>
    <property type="match status" value="1"/>
</dbReference>
<dbReference type="Pfam" id="PF02698">
    <property type="entry name" value="DUF218"/>
    <property type="match status" value="1"/>
</dbReference>
<evidence type="ECO:0000313" key="2">
    <source>
        <dbReference type="EMBL" id="PZO83399.1"/>
    </source>
</evidence>
<dbReference type="InterPro" id="IPR014729">
    <property type="entry name" value="Rossmann-like_a/b/a_fold"/>
</dbReference>
<accession>A0A2W4ZT64</accession>
<organism evidence="2 3">
    <name type="scientific">Micavibrio aeruginosavorus</name>
    <dbReference type="NCBI Taxonomy" id="349221"/>
    <lineage>
        <taxon>Bacteria</taxon>
        <taxon>Pseudomonadati</taxon>
        <taxon>Bdellovibrionota</taxon>
        <taxon>Bdellovibrionia</taxon>
        <taxon>Bdellovibrionales</taxon>
        <taxon>Pseudobdellovibrionaceae</taxon>
        <taxon>Micavibrio</taxon>
    </lineage>
</organism>
<dbReference type="Proteomes" id="UP000249557">
    <property type="component" value="Unassembled WGS sequence"/>
</dbReference>
<dbReference type="AlphaFoldDB" id="A0A2W4ZT64"/>
<reference evidence="2 3" key="1">
    <citation type="submission" date="2017-08" db="EMBL/GenBank/DDBJ databases">
        <title>Infants hospitalized years apart are colonized by the same room-sourced microbial strains.</title>
        <authorList>
            <person name="Brooks B."/>
            <person name="Olm M.R."/>
            <person name="Firek B.A."/>
            <person name="Baker R."/>
            <person name="Thomas B.C."/>
            <person name="Morowitz M.J."/>
            <person name="Banfield J.F."/>
        </authorList>
    </citation>
    <scope>NUCLEOTIDE SEQUENCE [LARGE SCALE GENOMIC DNA]</scope>
    <source>
        <strain evidence="2">S2_018_000_R2_104</strain>
    </source>
</reference>
<dbReference type="EMBL" id="QFNK01000212">
    <property type="protein sequence ID" value="PZO83399.1"/>
    <property type="molecule type" value="Genomic_DNA"/>
</dbReference>
<evidence type="ECO:0000259" key="1">
    <source>
        <dbReference type="Pfam" id="PF02698"/>
    </source>
</evidence>